<gene>
    <name evidence="2" type="primary">Atpalpha_9</name>
    <name evidence="2" type="ORF">TNCT_562731</name>
</gene>
<evidence type="ECO:0000256" key="1">
    <source>
        <dbReference type="SAM" id="MobiDB-lite"/>
    </source>
</evidence>
<reference evidence="2" key="1">
    <citation type="submission" date="2020-07" db="EMBL/GenBank/DDBJ databases">
        <title>Multicomponent nature underlies the extraordinary mechanical properties of spider dragline silk.</title>
        <authorList>
            <person name="Kono N."/>
            <person name="Nakamura H."/>
            <person name="Mori M."/>
            <person name="Yoshida Y."/>
            <person name="Ohtoshi R."/>
            <person name="Malay A.D."/>
            <person name="Moran D.A.P."/>
            <person name="Tomita M."/>
            <person name="Numata K."/>
            <person name="Arakawa K."/>
        </authorList>
    </citation>
    <scope>NUCLEOTIDE SEQUENCE</scope>
</reference>
<feature type="compositionally biased region" description="Basic and acidic residues" evidence="1">
    <location>
        <begin position="32"/>
        <end position="41"/>
    </location>
</feature>
<feature type="compositionally biased region" description="Basic and acidic residues" evidence="1">
    <location>
        <begin position="49"/>
        <end position="71"/>
    </location>
</feature>
<evidence type="ECO:0000313" key="3">
    <source>
        <dbReference type="Proteomes" id="UP000887116"/>
    </source>
</evidence>
<proteinExistence type="predicted"/>
<evidence type="ECO:0000313" key="2">
    <source>
        <dbReference type="EMBL" id="GFQ98087.1"/>
    </source>
</evidence>
<dbReference type="OrthoDB" id="6431602at2759"/>
<dbReference type="AlphaFoldDB" id="A0A8X6INV4"/>
<dbReference type="EMBL" id="BMAO01004956">
    <property type="protein sequence ID" value="GFQ98087.1"/>
    <property type="molecule type" value="Genomic_DNA"/>
</dbReference>
<organism evidence="2 3">
    <name type="scientific">Trichonephila clavata</name>
    <name type="common">Joro spider</name>
    <name type="synonym">Nephila clavata</name>
    <dbReference type="NCBI Taxonomy" id="2740835"/>
    <lineage>
        <taxon>Eukaryota</taxon>
        <taxon>Metazoa</taxon>
        <taxon>Ecdysozoa</taxon>
        <taxon>Arthropoda</taxon>
        <taxon>Chelicerata</taxon>
        <taxon>Arachnida</taxon>
        <taxon>Araneae</taxon>
        <taxon>Araneomorphae</taxon>
        <taxon>Entelegynae</taxon>
        <taxon>Araneoidea</taxon>
        <taxon>Nephilidae</taxon>
        <taxon>Trichonephila</taxon>
    </lineage>
</organism>
<comment type="caution">
    <text evidence="2">The sequence shown here is derived from an EMBL/GenBank/DDBJ whole genome shotgun (WGS) entry which is preliminary data.</text>
</comment>
<feature type="non-terminal residue" evidence="2">
    <location>
        <position position="1"/>
    </location>
</feature>
<accession>A0A8X6INV4</accession>
<dbReference type="Proteomes" id="UP000887116">
    <property type="component" value="Unassembled WGS sequence"/>
</dbReference>
<name>A0A8X6INV4_TRICU</name>
<sequence length="71" mass="7765">SGSRKIIADTWPPCELARSDSFRLAVTPSIPDDGKTPDGKPKVLKKAMGTKEGKKGKPDLDELKQEVDMVR</sequence>
<feature type="region of interest" description="Disordered" evidence="1">
    <location>
        <begin position="28"/>
        <end position="71"/>
    </location>
</feature>
<protein>
    <submittedName>
        <fullName evidence="2">Uncharacterized protein</fullName>
    </submittedName>
</protein>
<keyword evidence="3" id="KW-1185">Reference proteome</keyword>